<dbReference type="InterPro" id="IPR001610">
    <property type="entry name" value="PAC"/>
</dbReference>
<name>A0A402BBI3_9CHLR</name>
<comment type="catalytic activity">
    <reaction evidence="1">
        <text>ATP + protein L-histidine = ADP + protein N-phospho-L-histidine.</text>
        <dbReference type="EC" id="2.7.13.3"/>
    </reaction>
</comment>
<dbReference type="CDD" id="cd00156">
    <property type="entry name" value="REC"/>
    <property type="match status" value="1"/>
</dbReference>
<evidence type="ECO:0000256" key="3">
    <source>
        <dbReference type="ARBA" id="ARBA00022553"/>
    </source>
</evidence>
<dbReference type="EMBL" id="BIFT01000001">
    <property type="protein sequence ID" value="GCE28662.1"/>
    <property type="molecule type" value="Genomic_DNA"/>
</dbReference>
<evidence type="ECO:0000256" key="6">
    <source>
        <dbReference type="ARBA" id="ARBA00023012"/>
    </source>
</evidence>
<keyword evidence="5" id="KW-0418">Kinase</keyword>
<dbReference type="CDD" id="cd00075">
    <property type="entry name" value="HATPase"/>
    <property type="match status" value="1"/>
</dbReference>
<evidence type="ECO:0000256" key="2">
    <source>
        <dbReference type="ARBA" id="ARBA00012438"/>
    </source>
</evidence>
<dbReference type="SMART" id="SM00091">
    <property type="entry name" value="PAS"/>
    <property type="match status" value="1"/>
</dbReference>
<dbReference type="FunFam" id="3.30.565.10:FF:000006">
    <property type="entry name" value="Sensor histidine kinase WalK"/>
    <property type="match status" value="1"/>
</dbReference>
<keyword evidence="12" id="KW-1185">Reference proteome</keyword>
<accession>A0A402BBI3</accession>
<dbReference type="Gene3D" id="3.40.50.2300">
    <property type="match status" value="1"/>
</dbReference>
<dbReference type="Pfam" id="PF00512">
    <property type="entry name" value="HisKA"/>
    <property type="match status" value="1"/>
</dbReference>
<keyword evidence="4" id="KW-0808">Transferase</keyword>
<feature type="domain" description="Response regulatory" evidence="9">
    <location>
        <begin position="9"/>
        <end position="128"/>
    </location>
</feature>
<feature type="domain" description="Histidine kinase" evidence="8">
    <location>
        <begin position="607"/>
        <end position="839"/>
    </location>
</feature>
<dbReference type="SUPFAM" id="SSF55781">
    <property type="entry name" value="GAF domain-like"/>
    <property type="match status" value="1"/>
</dbReference>
<evidence type="ECO:0000313" key="12">
    <source>
        <dbReference type="Proteomes" id="UP000287171"/>
    </source>
</evidence>
<keyword evidence="3 7" id="KW-0597">Phosphoprotein</keyword>
<dbReference type="CDD" id="cd00082">
    <property type="entry name" value="HisKA"/>
    <property type="match status" value="1"/>
</dbReference>
<dbReference type="OrthoDB" id="567946at2"/>
<feature type="domain" description="PAC" evidence="10">
    <location>
        <begin position="230"/>
        <end position="282"/>
    </location>
</feature>
<dbReference type="PROSITE" id="PS50110">
    <property type="entry name" value="RESPONSE_REGULATORY"/>
    <property type="match status" value="1"/>
</dbReference>
<dbReference type="SUPFAM" id="SSF47384">
    <property type="entry name" value="Homodimeric domain of signal transducing histidine kinase"/>
    <property type="match status" value="1"/>
</dbReference>
<dbReference type="Pfam" id="PF00072">
    <property type="entry name" value="Response_reg"/>
    <property type="match status" value="1"/>
</dbReference>
<dbReference type="Gene3D" id="3.30.450.40">
    <property type="match status" value="1"/>
</dbReference>
<evidence type="ECO:0000259" key="8">
    <source>
        <dbReference type="PROSITE" id="PS50109"/>
    </source>
</evidence>
<dbReference type="InterPro" id="IPR036890">
    <property type="entry name" value="HATPase_C_sf"/>
</dbReference>
<reference evidence="12" key="1">
    <citation type="submission" date="2018-12" db="EMBL/GenBank/DDBJ databases">
        <title>Tengunoibacter tsumagoiensis gen. nov., sp. nov., Dictyobacter kobayashii sp. nov., D. alpinus sp. nov., and D. joshuensis sp. nov. and description of Dictyobacteraceae fam. nov. within the order Ktedonobacterales isolated from Tengu-no-mugimeshi.</title>
        <authorList>
            <person name="Wang C.M."/>
            <person name="Zheng Y."/>
            <person name="Sakai Y."/>
            <person name="Toyoda A."/>
            <person name="Minakuchi Y."/>
            <person name="Abe K."/>
            <person name="Yokota A."/>
            <person name="Yabe S."/>
        </authorList>
    </citation>
    <scope>NUCLEOTIDE SEQUENCE [LARGE SCALE GENOMIC DNA]</scope>
    <source>
        <strain evidence="12">Uno16</strain>
    </source>
</reference>
<dbReference type="EC" id="2.7.13.3" evidence="2"/>
<dbReference type="PRINTS" id="PR00344">
    <property type="entry name" value="BCTRLSENSOR"/>
</dbReference>
<dbReference type="Pfam" id="PF02518">
    <property type="entry name" value="HATPase_c"/>
    <property type="match status" value="1"/>
</dbReference>
<evidence type="ECO:0000259" key="10">
    <source>
        <dbReference type="PROSITE" id="PS50113"/>
    </source>
</evidence>
<dbReference type="GO" id="GO:0000155">
    <property type="term" value="F:phosphorelay sensor kinase activity"/>
    <property type="evidence" value="ECO:0007669"/>
    <property type="project" value="InterPro"/>
</dbReference>
<dbReference type="SMART" id="SM00448">
    <property type="entry name" value="REC"/>
    <property type="match status" value="1"/>
</dbReference>
<dbReference type="SMART" id="SM00086">
    <property type="entry name" value="PAC"/>
    <property type="match status" value="1"/>
</dbReference>
<dbReference type="Proteomes" id="UP000287171">
    <property type="component" value="Unassembled WGS sequence"/>
</dbReference>
<dbReference type="Pfam" id="PF08448">
    <property type="entry name" value="PAS_4"/>
    <property type="match status" value="1"/>
</dbReference>
<keyword evidence="6" id="KW-0902">Two-component regulatory system</keyword>
<dbReference type="PROSITE" id="PS50113">
    <property type="entry name" value="PAC"/>
    <property type="match status" value="1"/>
</dbReference>
<dbReference type="InterPro" id="IPR004358">
    <property type="entry name" value="Sig_transdc_His_kin-like_C"/>
</dbReference>
<gene>
    <name evidence="11" type="ORF">KDA_41460</name>
</gene>
<evidence type="ECO:0000313" key="11">
    <source>
        <dbReference type="EMBL" id="GCE28662.1"/>
    </source>
</evidence>
<dbReference type="InterPro" id="IPR001789">
    <property type="entry name" value="Sig_transdc_resp-reg_receiver"/>
</dbReference>
<dbReference type="SMART" id="SM00387">
    <property type="entry name" value="HATPase_c"/>
    <property type="match status" value="1"/>
</dbReference>
<evidence type="ECO:0000259" key="9">
    <source>
        <dbReference type="PROSITE" id="PS50110"/>
    </source>
</evidence>
<sequence>MRTMVRTRTVLLIEDSPEDCALIRRYLTNDPSQTYTLIEVNRGREGIRMYHETPPDVILLDYYLPDMDGSVFLERLQHDPANALIPVVVLTGSKNEELVIETLRRGAVDYITKDGLTPETLRVALYGAIEKGLLRRQVEANRIELEHSNCLLREQQARLHLVLDAARMHTWDISLLDTACQPEDYLDMLLDKTVPHTNENIDGKAYHIYANDRVAIAEALRGVLAGDMPYDLTYRIIKPDQTLRWISTRGNVIRDEHGTPLRLVGVSMDETALWQAQQDRTHALSAFQTLAEHAPDIITRQDAKTFRYLYANPAIEAALDIPVEAFIGKTSWELGLPEELCRLFDQILTQVVKTGQPARTTNEIRGKYYLSLLVPEEDTMHHLTSILAISHDITALQTAHHQTEEALQALISVAQALVSGPEKTQEHAAGQMWEHAAQRLLDVICHTFNCTGALMKTLVPGTEVIDKLITSGFDQETDQRLKENARGQQLSQRYADISVTTRLRAGEVIALDVSQPPYRERRPRSDLSETLLVPMRLDRTLIGVITLYAVEHMQSFSQEEIMRAAAMGNLAALLIERERFFLAHEEAHARELAAQEAARQMDAFLGIVSHELKTPLTSIKANLQLADRKLQRLRAQTAARTDDGAEPLEMVLTPLERALRQLDMQNRLVNDLLDISRILADRLELQMKMCDMVQIVQEVVANQRLLTPKHQINLFTTILELPIFADTGRVEQVIINYLTNALKYSDVSQPVEVSLRVEGSNALVTVSDRGPGLTLEQQQHIWERFYQVPGTIVKSGSSIGLGLGLHISKQLIERQGGQVGVESIAGQGATFWFTLPLAKNHTVPMSRD</sequence>
<dbReference type="PANTHER" id="PTHR43547">
    <property type="entry name" value="TWO-COMPONENT HISTIDINE KINASE"/>
    <property type="match status" value="1"/>
</dbReference>
<evidence type="ECO:0000256" key="7">
    <source>
        <dbReference type="PROSITE-ProRule" id="PRU00169"/>
    </source>
</evidence>
<dbReference type="InterPro" id="IPR036097">
    <property type="entry name" value="HisK_dim/P_sf"/>
</dbReference>
<dbReference type="AlphaFoldDB" id="A0A402BBI3"/>
<dbReference type="InterPro" id="IPR035965">
    <property type="entry name" value="PAS-like_dom_sf"/>
</dbReference>
<dbReference type="PROSITE" id="PS50109">
    <property type="entry name" value="HIS_KIN"/>
    <property type="match status" value="1"/>
</dbReference>
<comment type="caution">
    <text evidence="11">The sequence shown here is derived from an EMBL/GenBank/DDBJ whole genome shotgun (WGS) entry which is preliminary data.</text>
</comment>
<dbReference type="PANTHER" id="PTHR43547:SF2">
    <property type="entry name" value="HYBRID SIGNAL TRANSDUCTION HISTIDINE KINASE C"/>
    <property type="match status" value="1"/>
</dbReference>
<dbReference type="InterPro" id="IPR011006">
    <property type="entry name" value="CheY-like_superfamily"/>
</dbReference>
<dbReference type="InterPro" id="IPR000700">
    <property type="entry name" value="PAS-assoc_C"/>
</dbReference>
<dbReference type="Gene3D" id="3.30.565.10">
    <property type="entry name" value="Histidine kinase-like ATPase, C-terminal domain"/>
    <property type="match status" value="1"/>
</dbReference>
<evidence type="ECO:0000256" key="4">
    <source>
        <dbReference type="ARBA" id="ARBA00022679"/>
    </source>
</evidence>
<dbReference type="InterPro" id="IPR003594">
    <property type="entry name" value="HATPase_dom"/>
</dbReference>
<dbReference type="InterPro" id="IPR013656">
    <property type="entry name" value="PAS_4"/>
</dbReference>
<dbReference type="InterPro" id="IPR013655">
    <property type="entry name" value="PAS_fold_3"/>
</dbReference>
<feature type="modified residue" description="4-aspartylphosphate" evidence="7">
    <location>
        <position position="61"/>
    </location>
</feature>
<dbReference type="InterPro" id="IPR003661">
    <property type="entry name" value="HisK_dim/P_dom"/>
</dbReference>
<dbReference type="InterPro" id="IPR005467">
    <property type="entry name" value="His_kinase_dom"/>
</dbReference>
<dbReference type="InterPro" id="IPR029016">
    <property type="entry name" value="GAF-like_dom_sf"/>
</dbReference>
<dbReference type="SUPFAM" id="SSF55785">
    <property type="entry name" value="PYP-like sensor domain (PAS domain)"/>
    <property type="match status" value="2"/>
</dbReference>
<dbReference type="Pfam" id="PF08447">
    <property type="entry name" value="PAS_3"/>
    <property type="match status" value="1"/>
</dbReference>
<proteinExistence type="predicted"/>
<dbReference type="SUPFAM" id="SSF55874">
    <property type="entry name" value="ATPase domain of HSP90 chaperone/DNA topoisomerase II/histidine kinase"/>
    <property type="match status" value="1"/>
</dbReference>
<dbReference type="SMART" id="SM00388">
    <property type="entry name" value="HisKA"/>
    <property type="match status" value="1"/>
</dbReference>
<dbReference type="Gene3D" id="3.30.450.20">
    <property type="entry name" value="PAS domain"/>
    <property type="match status" value="2"/>
</dbReference>
<dbReference type="CDD" id="cd00130">
    <property type="entry name" value="PAS"/>
    <property type="match status" value="2"/>
</dbReference>
<dbReference type="SUPFAM" id="SSF52172">
    <property type="entry name" value="CheY-like"/>
    <property type="match status" value="1"/>
</dbReference>
<dbReference type="Gene3D" id="1.10.287.130">
    <property type="match status" value="1"/>
</dbReference>
<protein>
    <recommendedName>
        <fullName evidence="2">histidine kinase</fullName>
        <ecNumber evidence="2">2.7.13.3</ecNumber>
    </recommendedName>
</protein>
<evidence type="ECO:0000256" key="1">
    <source>
        <dbReference type="ARBA" id="ARBA00000085"/>
    </source>
</evidence>
<dbReference type="InterPro" id="IPR000014">
    <property type="entry name" value="PAS"/>
</dbReference>
<organism evidence="11 12">
    <name type="scientific">Dictyobacter alpinus</name>
    <dbReference type="NCBI Taxonomy" id="2014873"/>
    <lineage>
        <taxon>Bacteria</taxon>
        <taxon>Bacillati</taxon>
        <taxon>Chloroflexota</taxon>
        <taxon>Ktedonobacteria</taxon>
        <taxon>Ktedonobacterales</taxon>
        <taxon>Dictyobacteraceae</taxon>
        <taxon>Dictyobacter</taxon>
    </lineage>
</organism>
<evidence type="ECO:0000256" key="5">
    <source>
        <dbReference type="ARBA" id="ARBA00022777"/>
    </source>
</evidence>
<dbReference type="RefSeq" id="WP_126628852.1">
    <property type="nucleotide sequence ID" value="NZ_BIFT01000001.1"/>
</dbReference>